<evidence type="ECO:0000313" key="12">
    <source>
        <dbReference type="EMBL" id="GJJ70189.1"/>
    </source>
</evidence>
<dbReference type="SUPFAM" id="SSF57850">
    <property type="entry name" value="RING/U-box"/>
    <property type="match status" value="1"/>
</dbReference>
<feature type="transmembrane region" description="Helical" evidence="10">
    <location>
        <begin position="718"/>
        <end position="743"/>
    </location>
</feature>
<feature type="domain" description="RING-type" evidence="11">
    <location>
        <begin position="1097"/>
        <end position="1139"/>
    </location>
</feature>
<accession>A0A9P3H531</accession>
<protein>
    <recommendedName>
        <fullName evidence="11">RING-type domain-containing protein</fullName>
    </recommendedName>
</protein>
<reference evidence="12" key="1">
    <citation type="submission" date="2021-11" db="EMBL/GenBank/DDBJ databases">
        <authorList>
            <person name="Herlambang A."/>
            <person name="Guo Y."/>
            <person name="Takashima Y."/>
            <person name="Nishizawa T."/>
        </authorList>
    </citation>
    <scope>NUCLEOTIDE SEQUENCE</scope>
    <source>
        <strain evidence="12">E1425</strain>
    </source>
</reference>
<dbReference type="FunFam" id="3.30.40.10:FF:000388">
    <property type="entry name" value="Putative RING zinc finger domain superfamily protein"/>
    <property type="match status" value="1"/>
</dbReference>
<feature type="region of interest" description="Disordered" evidence="9">
    <location>
        <begin position="1"/>
        <end position="32"/>
    </location>
</feature>
<reference evidence="12" key="2">
    <citation type="journal article" date="2022" name="Microbiol. Resour. Announc.">
        <title>Whole-Genome Sequence of Entomortierella parvispora E1425, a Mucoromycotan Fungus Associated with Burkholderiaceae-Related Endosymbiotic Bacteria.</title>
        <authorList>
            <person name="Herlambang A."/>
            <person name="Guo Y."/>
            <person name="Takashima Y."/>
            <person name="Narisawa K."/>
            <person name="Ohta H."/>
            <person name="Nishizawa T."/>
        </authorList>
    </citation>
    <scope>NUCLEOTIDE SEQUENCE</scope>
    <source>
        <strain evidence="12">E1425</strain>
    </source>
</reference>
<feature type="region of interest" description="Disordered" evidence="9">
    <location>
        <begin position="969"/>
        <end position="1001"/>
    </location>
</feature>
<dbReference type="PANTHER" id="PTHR47168:SF1">
    <property type="entry name" value="OS02G0798600 PROTEIN"/>
    <property type="match status" value="1"/>
</dbReference>
<evidence type="ECO:0000259" key="11">
    <source>
        <dbReference type="PROSITE" id="PS50089"/>
    </source>
</evidence>
<feature type="compositionally biased region" description="Basic and acidic residues" evidence="9">
    <location>
        <begin position="115"/>
        <end position="140"/>
    </location>
</feature>
<feature type="compositionally biased region" description="Basic and acidic residues" evidence="9">
    <location>
        <begin position="67"/>
        <end position="85"/>
    </location>
</feature>
<evidence type="ECO:0000256" key="4">
    <source>
        <dbReference type="ARBA" id="ARBA00022771"/>
    </source>
</evidence>
<dbReference type="InterPro" id="IPR001841">
    <property type="entry name" value="Znf_RING"/>
</dbReference>
<evidence type="ECO:0000256" key="10">
    <source>
        <dbReference type="SAM" id="Phobius"/>
    </source>
</evidence>
<dbReference type="PANTHER" id="PTHR47168">
    <property type="entry name" value="RING ZINC FINGER DOMAIN SUPERFAMILY PROTEIN-RELATED"/>
    <property type="match status" value="1"/>
</dbReference>
<keyword evidence="7 10" id="KW-0472">Membrane</keyword>
<keyword evidence="6 10" id="KW-1133">Transmembrane helix</keyword>
<dbReference type="Proteomes" id="UP000827284">
    <property type="component" value="Unassembled WGS sequence"/>
</dbReference>
<feature type="compositionally biased region" description="Low complexity" evidence="9">
    <location>
        <begin position="989"/>
        <end position="1001"/>
    </location>
</feature>
<comment type="subcellular location">
    <subcellularLocation>
        <location evidence="1">Membrane</location>
        <topology evidence="1">Single-pass membrane protein</topology>
    </subcellularLocation>
</comment>
<feature type="compositionally biased region" description="Low complexity" evidence="9">
    <location>
        <begin position="969"/>
        <end position="978"/>
    </location>
</feature>
<feature type="compositionally biased region" description="Basic and acidic residues" evidence="9">
    <location>
        <begin position="200"/>
        <end position="228"/>
    </location>
</feature>
<organism evidence="12 13">
    <name type="scientific">Entomortierella parvispora</name>
    <dbReference type="NCBI Taxonomy" id="205924"/>
    <lineage>
        <taxon>Eukaryota</taxon>
        <taxon>Fungi</taxon>
        <taxon>Fungi incertae sedis</taxon>
        <taxon>Mucoromycota</taxon>
        <taxon>Mortierellomycotina</taxon>
        <taxon>Mortierellomycetes</taxon>
        <taxon>Mortierellales</taxon>
        <taxon>Mortierellaceae</taxon>
        <taxon>Entomortierella</taxon>
    </lineage>
</organism>
<dbReference type="PROSITE" id="PS50089">
    <property type="entry name" value="ZF_RING_2"/>
    <property type="match status" value="1"/>
</dbReference>
<gene>
    <name evidence="12" type="ORF">EMPS_02538</name>
</gene>
<dbReference type="GO" id="GO:0008270">
    <property type="term" value="F:zinc ion binding"/>
    <property type="evidence" value="ECO:0007669"/>
    <property type="project" value="UniProtKB-KW"/>
</dbReference>
<evidence type="ECO:0000256" key="2">
    <source>
        <dbReference type="ARBA" id="ARBA00022692"/>
    </source>
</evidence>
<feature type="compositionally biased region" description="Acidic residues" evidence="9">
    <location>
        <begin position="594"/>
        <end position="605"/>
    </location>
</feature>
<name>A0A9P3H531_9FUNG</name>
<keyword evidence="3" id="KW-0479">Metal-binding</keyword>
<feature type="compositionally biased region" description="Basic and acidic residues" evidence="9">
    <location>
        <begin position="172"/>
        <end position="189"/>
    </location>
</feature>
<feature type="region of interest" description="Disordered" evidence="9">
    <location>
        <begin position="67"/>
        <end position="228"/>
    </location>
</feature>
<dbReference type="AlphaFoldDB" id="A0A9P3H531"/>
<keyword evidence="4 8" id="KW-0863">Zinc-finger</keyword>
<evidence type="ECO:0000256" key="3">
    <source>
        <dbReference type="ARBA" id="ARBA00022723"/>
    </source>
</evidence>
<dbReference type="Gene3D" id="3.30.40.10">
    <property type="entry name" value="Zinc/RING finger domain, C3HC4 (zinc finger)"/>
    <property type="match status" value="1"/>
</dbReference>
<proteinExistence type="predicted"/>
<evidence type="ECO:0000256" key="9">
    <source>
        <dbReference type="SAM" id="MobiDB-lite"/>
    </source>
</evidence>
<feature type="compositionally biased region" description="Basic and acidic residues" evidence="9">
    <location>
        <begin position="423"/>
        <end position="432"/>
    </location>
</feature>
<feature type="compositionally biased region" description="Basic and acidic residues" evidence="9">
    <location>
        <begin position="875"/>
        <end position="886"/>
    </location>
</feature>
<evidence type="ECO:0000256" key="1">
    <source>
        <dbReference type="ARBA" id="ARBA00004167"/>
    </source>
</evidence>
<feature type="region of interest" description="Disordered" evidence="9">
    <location>
        <begin position="754"/>
        <end position="786"/>
    </location>
</feature>
<evidence type="ECO:0000256" key="7">
    <source>
        <dbReference type="ARBA" id="ARBA00023136"/>
    </source>
</evidence>
<evidence type="ECO:0000256" key="5">
    <source>
        <dbReference type="ARBA" id="ARBA00022833"/>
    </source>
</evidence>
<dbReference type="InterPro" id="IPR051653">
    <property type="entry name" value="E3_ligase_sorting_rcpt"/>
</dbReference>
<sequence length="1153" mass="126897">MGLEVTTVTAAAAVSSSSTSSSSSSSTSTSASSTSYAFTVYLDSSSPHSLQMHPSFSISFLSSPDLHAKRATPHDDAPLENETKEQTTTTKNRGQALRSGQRPIKRNQPLRTRTIRIEADHEQRPTSLEDAKDTEQESERKHQRSSRQRHSNAKEAIQQLHDSGRSSSSFMEEAHWNEESGEKGLKETDPEVNGAMGGVDSRRRSNRDNNRRQDSQHEEESFFSDNHDAALASSASSFEKARRETMFLRKQIWRGFAHTVVGSTETKESVSHQNNGSESLRVLQDTLSGPLVTIPFLATTLPTVPFQWIALVPCTRQNTLDRQLIAHLSADAVILHATLESDCSGMLEFDYPQSSPMILSMEREPAVQLLYSLDDLTPELTPMARLSRTTPKLRKTSLKPARIVFEGEATQTTNALIKDTAETREQQQEQLDKTGVSRIMDKGNNINNDHDDHDAPDEDQETSSPPPPPSSYLQQRFSQEQTRQVIISLPEIASIVDSFKSGAALQARRVLVNLGLESPPSRRTQAVKIEDGGEDEEADGYRYYDKTRPQRPQPEQPATLVTTAFRTLSNSLFIKQEIRAFKGRLQSAHRAEDSSDEGYDADDDLQTLKAVPSRMKRMTELTGRQVESGSGGGRSRGEGRASRHSQARARPNRQMAKMQSSSVAQVLEDVSSLVLLKDSIYQQYLHHHLHGSHLQHQPHVTDYLESKGVVSTGISGKLAMVLMSTVCGVGVGMFGALLVVVALKVRLFRSRRGSNGLNQNGNQGATAQQQQAQQGREHGHRKVLSKSTLESYGIQTVVKTGEGTMLVASSRSSGCCGRHCHHHKSHAKKKKVTKTPAAPTAPTASEMTQVVRNAELGYSGRLAFAEDIIDMESGPEDRESRQDTRFQRQQRRVRIASAQTILGMMASSAGEDEQGEDEHVDSHTDYHGIYSVLQDYRDEDDNDNEDLETTATSELDRIATSIMATSRRGSYRRVSYSRQGHHNSDWHGSSETFSPSSLSSSTSTLHSALLANGSMSTLVDSHSEASSSSLSLSISLSLSSDRRGDKPLGCVVTSDEDDCSGDSGVEDVSDMDNECVDNMDDEGASLPFANANAQTMCAVCLAEYELGDQVRTLPCFHQYHQACIDPWLLQVTALCPICKRDLLQSSTLPSSCP</sequence>
<evidence type="ECO:0000313" key="13">
    <source>
        <dbReference type="Proteomes" id="UP000827284"/>
    </source>
</evidence>
<keyword evidence="2 10" id="KW-0812">Transmembrane</keyword>
<evidence type="ECO:0000256" key="8">
    <source>
        <dbReference type="PROSITE-ProRule" id="PRU00175"/>
    </source>
</evidence>
<feature type="region of interest" description="Disordered" evidence="9">
    <location>
        <begin position="423"/>
        <end position="479"/>
    </location>
</feature>
<feature type="compositionally biased region" description="Basic residues" evidence="9">
    <location>
        <begin position="642"/>
        <end position="651"/>
    </location>
</feature>
<keyword evidence="13" id="KW-1185">Reference proteome</keyword>
<keyword evidence="5" id="KW-0862">Zinc</keyword>
<feature type="compositionally biased region" description="Basic residues" evidence="9">
    <location>
        <begin position="141"/>
        <end position="151"/>
    </location>
</feature>
<evidence type="ECO:0000256" key="6">
    <source>
        <dbReference type="ARBA" id="ARBA00022989"/>
    </source>
</evidence>
<feature type="region of interest" description="Disordered" evidence="9">
    <location>
        <begin position="589"/>
        <end position="660"/>
    </location>
</feature>
<dbReference type="OrthoDB" id="8062037at2759"/>
<dbReference type="SMART" id="SM00184">
    <property type="entry name" value="RING"/>
    <property type="match status" value="1"/>
</dbReference>
<dbReference type="GO" id="GO:0016020">
    <property type="term" value="C:membrane"/>
    <property type="evidence" value="ECO:0007669"/>
    <property type="project" value="UniProtKB-SubCell"/>
</dbReference>
<dbReference type="Pfam" id="PF13639">
    <property type="entry name" value="zf-RING_2"/>
    <property type="match status" value="1"/>
</dbReference>
<dbReference type="InterPro" id="IPR013083">
    <property type="entry name" value="Znf_RING/FYVE/PHD"/>
</dbReference>
<feature type="region of interest" description="Disordered" evidence="9">
    <location>
        <begin position="871"/>
        <end position="891"/>
    </location>
</feature>
<dbReference type="EMBL" id="BQFW01000003">
    <property type="protein sequence ID" value="GJJ70189.1"/>
    <property type="molecule type" value="Genomic_DNA"/>
</dbReference>
<feature type="compositionally biased region" description="Low complexity" evidence="9">
    <location>
        <begin position="758"/>
        <end position="774"/>
    </location>
</feature>
<comment type="caution">
    <text evidence="12">The sequence shown here is derived from an EMBL/GenBank/DDBJ whole genome shotgun (WGS) entry which is preliminary data.</text>
</comment>